<evidence type="ECO:0000259" key="11">
    <source>
        <dbReference type="Pfam" id="PF02558"/>
    </source>
</evidence>
<dbReference type="SUPFAM" id="SSF48179">
    <property type="entry name" value="6-phosphogluconate dehydrogenase C-terminal domain-like"/>
    <property type="match status" value="1"/>
</dbReference>
<keyword evidence="7 10" id="KW-0560">Oxidoreductase</keyword>
<comment type="pathway">
    <text evidence="1 10">Cofactor biosynthesis; (R)-pantothenate biosynthesis; (R)-pantoate from 3-methyl-2-oxobutanoate: step 2/2.</text>
</comment>
<dbReference type="InterPro" id="IPR003710">
    <property type="entry name" value="ApbA"/>
</dbReference>
<dbReference type="GO" id="GO:0005737">
    <property type="term" value="C:cytoplasm"/>
    <property type="evidence" value="ECO:0007669"/>
    <property type="project" value="TreeGrafter"/>
</dbReference>
<dbReference type="AlphaFoldDB" id="A0A249W3K0"/>
<dbReference type="InterPro" id="IPR008927">
    <property type="entry name" value="6-PGluconate_DH-like_C_sf"/>
</dbReference>
<dbReference type="Pfam" id="PF08546">
    <property type="entry name" value="ApbA_C"/>
    <property type="match status" value="1"/>
</dbReference>
<dbReference type="Gene3D" id="1.10.1040.10">
    <property type="entry name" value="N-(1-d-carboxylethyl)-l-norvaline Dehydrogenase, domain 2"/>
    <property type="match status" value="1"/>
</dbReference>
<dbReference type="InterPro" id="IPR013752">
    <property type="entry name" value="KPA_reductase"/>
</dbReference>
<evidence type="ECO:0000256" key="7">
    <source>
        <dbReference type="ARBA" id="ARBA00023002"/>
    </source>
</evidence>
<evidence type="ECO:0000313" key="13">
    <source>
        <dbReference type="EMBL" id="ASZ51330.1"/>
    </source>
</evidence>
<evidence type="ECO:0000256" key="5">
    <source>
        <dbReference type="ARBA" id="ARBA00022655"/>
    </source>
</evidence>
<comment type="catalytic activity">
    <reaction evidence="9 10">
        <text>(R)-pantoate + NADP(+) = 2-dehydropantoate + NADPH + H(+)</text>
        <dbReference type="Rhea" id="RHEA:16233"/>
        <dbReference type="ChEBI" id="CHEBI:11561"/>
        <dbReference type="ChEBI" id="CHEBI:15378"/>
        <dbReference type="ChEBI" id="CHEBI:15980"/>
        <dbReference type="ChEBI" id="CHEBI:57783"/>
        <dbReference type="ChEBI" id="CHEBI:58349"/>
        <dbReference type="EC" id="1.1.1.169"/>
    </reaction>
</comment>
<comment type="function">
    <text evidence="10">Catalyzes the NADPH-dependent reduction of ketopantoate into pantoic acid.</text>
</comment>
<evidence type="ECO:0000256" key="3">
    <source>
        <dbReference type="ARBA" id="ARBA00013014"/>
    </source>
</evidence>
<dbReference type="NCBIfam" id="NF005087">
    <property type="entry name" value="PRK06522.1-1"/>
    <property type="match status" value="1"/>
</dbReference>
<dbReference type="InterPro" id="IPR013332">
    <property type="entry name" value="KPR_N"/>
</dbReference>
<protein>
    <recommendedName>
        <fullName evidence="4 10">2-dehydropantoate 2-reductase</fullName>
        <ecNumber evidence="3 10">1.1.1.169</ecNumber>
    </recommendedName>
    <alternativeName>
        <fullName evidence="8 10">Ketopantoate reductase</fullName>
    </alternativeName>
</protein>
<dbReference type="GO" id="GO:0008677">
    <property type="term" value="F:2-dehydropantoate 2-reductase activity"/>
    <property type="evidence" value="ECO:0007669"/>
    <property type="project" value="UniProtKB-EC"/>
</dbReference>
<feature type="domain" description="Ketopantoate reductase N-terminal" evidence="11">
    <location>
        <begin position="4"/>
        <end position="142"/>
    </location>
</feature>
<dbReference type="InterPro" id="IPR050838">
    <property type="entry name" value="Ketopantoate_reductase"/>
</dbReference>
<feature type="domain" description="Ketopantoate reductase C-terminal" evidence="12">
    <location>
        <begin position="168"/>
        <end position="291"/>
    </location>
</feature>
<dbReference type="Pfam" id="PF02558">
    <property type="entry name" value="ApbA"/>
    <property type="match status" value="1"/>
</dbReference>
<dbReference type="Gene3D" id="3.40.50.720">
    <property type="entry name" value="NAD(P)-binding Rossmann-like Domain"/>
    <property type="match status" value="1"/>
</dbReference>
<reference evidence="13" key="1">
    <citation type="submission" date="2017-09" db="EMBL/GenBank/DDBJ databases">
        <authorList>
            <person name="Ehlers B."/>
            <person name="Leendertz F.H."/>
        </authorList>
    </citation>
    <scope>NUCLEOTIDE SEQUENCE</scope>
    <source>
        <strain evidence="13">MAVP-26</strain>
    </source>
</reference>
<dbReference type="InterPro" id="IPR036291">
    <property type="entry name" value="NAD(P)-bd_dom_sf"/>
</dbReference>
<dbReference type="PANTHER" id="PTHR43765:SF2">
    <property type="entry name" value="2-DEHYDROPANTOATE 2-REDUCTASE"/>
    <property type="match status" value="1"/>
</dbReference>
<evidence type="ECO:0000256" key="2">
    <source>
        <dbReference type="ARBA" id="ARBA00007870"/>
    </source>
</evidence>
<dbReference type="PANTHER" id="PTHR43765">
    <property type="entry name" value="2-DEHYDROPANTOATE 2-REDUCTASE-RELATED"/>
    <property type="match status" value="1"/>
</dbReference>
<name>A0A249W3K0_VIBPH</name>
<sequence length="297" mass="33272">MVNILILGPGAIGSLWATKFQLAGHQVSVWGRTSEPQHSLTLDDSPTMEFPNQHIPSLQQADLILVTVKAWQVITALKPLIEHIHRDAIVMLMHNGMGTAEQVEEMLSANPVVIATTTHGAYKPNKEHVMHTGQGITQVGGFNASGAQCQFLQDVMQHALPKVVWNPNINAALWTKLAINCAINPLTALHQCKNGDLAHGDFQDTLKNITKELVEVMNKEDIATQFDVLFETIMQVVRATSENYSSMRQDVFHQRPTEIDFITGYLLKAAEKHRINTPENLELYQRIKQIEQSWTEE</sequence>
<dbReference type="GO" id="GO:0050661">
    <property type="term" value="F:NADP binding"/>
    <property type="evidence" value="ECO:0007669"/>
    <property type="project" value="TreeGrafter"/>
</dbReference>
<keyword evidence="5 10" id="KW-0566">Pantothenate biosynthesis</keyword>
<evidence type="ECO:0000256" key="10">
    <source>
        <dbReference type="RuleBase" id="RU362068"/>
    </source>
</evidence>
<dbReference type="InterPro" id="IPR013328">
    <property type="entry name" value="6PGD_dom2"/>
</dbReference>
<dbReference type="NCBIfam" id="TIGR00745">
    <property type="entry name" value="apbA_panE"/>
    <property type="match status" value="1"/>
</dbReference>
<dbReference type="EMBL" id="CP023248">
    <property type="protein sequence ID" value="ASZ51330.1"/>
    <property type="molecule type" value="Genomic_DNA"/>
</dbReference>
<evidence type="ECO:0000256" key="6">
    <source>
        <dbReference type="ARBA" id="ARBA00022857"/>
    </source>
</evidence>
<comment type="similarity">
    <text evidence="2 10">Belongs to the ketopantoate reductase family.</text>
</comment>
<dbReference type="SUPFAM" id="SSF51735">
    <property type="entry name" value="NAD(P)-binding Rossmann-fold domains"/>
    <property type="match status" value="1"/>
</dbReference>
<gene>
    <name evidence="13" type="ORF">YA91_12520</name>
</gene>
<keyword evidence="6 10" id="KW-0521">NADP</keyword>
<organism evidence="13">
    <name type="scientific">Vibrio parahaemolyticus</name>
    <dbReference type="NCBI Taxonomy" id="670"/>
    <lineage>
        <taxon>Bacteria</taxon>
        <taxon>Pseudomonadati</taxon>
        <taxon>Pseudomonadota</taxon>
        <taxon>Gammaproteobacteria</taxon>
        <taxon>Vibrionales</taxon>
        <taxon>Vibrionaceae</taxon>
        <taxon>Vibrio</taxon>
    </lineage>
</organism>
<evidence type="ECO:0000256" key="8">
    <source>
        <dbReference type="ARBA" id="ARBA00032024"/>
    </source>
</evidence>
<dbReference type="GO" id="GO:0015940">
    <property type="term" value="P:pantothenate biosynthetic process"/>
    <property type="evidence" value="ECO:0007669"/>
    <property type="project" value="UniProtKB-UniPathway"/>
</dbReference>
<dbReference type="UniPathway" id="UPA00028">
    <property type="reaction ID" value="UER00004"/>
</dbReference>
<dbReference type="EC" id="1.1.1.169" evidence="3 10"/>
<evidence type="ECO:0000256" key="1">
    <source>
        <dbReference type="ARBA" id="ARBA00004994"/>
    </source>
</evidence>
<evidence type="ECO:0000256" key="4">
    <source>
        <dbReference type="ARBA" id="ARBA00019465"/>
    </source>
</evidence>
<evidence type="ECO:0000256" key="9">
    <source>
        <dbReference type="ARBA" id="ARBA00048793"/>
    </source>
</evidence>
<evidence type="ECO:0000259" key="12">
    <source>
        <dbReference type="Pfam" id="PF08546"/>
    </source>
</evidence>
<accession>A0A249W3K0</accession>
<proteinExistence type="inferred from homology"/>
<dbReference type="FunFam" id="1.10.1040.10:FF:000017">
    <property type="entry name" value="2-dehydropantoate 2-reductase"/>
    <property type="match status" value="1"/>
</dbReference>